<dbReference type="EMBL" id="LGRB01000010">
    <property type="protein sequence ID" value="OCT49858.1"/>
    <property type="molecule type" value="Genomic_DNA"/>
</dbReference>
<dbReference type="VEuPathDB" id="FungiDB:CLCR_07536"/>
<reference evidence="2" key="1">
    <citation type="submission" date="2015-07" db="EMBL/GenBank/DDBJ databases">
        <authorList>
            <person name="Teixeira M.M."/>
            <person name="Souza R.C."/>
            <person name="Almeida L.G."/>
            <person name="Vicente V.A."/>
            <person name="de Hoog S."/>
            <person name="Bocca A.L."/>
            <person name="de Almeida S.R."/>
            <person name="Vasconcelos A.T."/>
            <person name="Felipe M.S."/>
        </authorList>
    </citation>
    <scope>NUCLEOTIDE SEQUENCE [LARGE SCALE GENOMIC DNA]</scope>
    <source>
        <strain evidence="2">KSF</strain>
    </source>
</reference>
<dbReference type="OrthoDB" id="10053431at2759"/>
<accession>A0A1C1CMV7</accession>
<dbReference type="InterPro" id="IPR022036">
    <property type="entry name" value="DUF3605"/>
</dbReference>
<organism evidence="1 2">
    <name type="scientific">Cladophialophora carrionii</name>
    <dbReference type="NCBI Taxonomy" id="86049"/>
    <lineage>
        <taxon>Eukaryota</taxon>
        <taxon>Fungi</taxon>
        <taxon>Dikarya</taxon>
        <taxon>Ascomycota</taxon>
        <taxon>Pezizomycotina</taxon>
        <taxon>Eurotiomycetes</taxon>
        <taxon>Chaetothyriomycetidae</taxon>
        <taxon>Chaetothyriales</taxon>
        <taxon>Herpotrichiellaceae</taxon>
        <taxon>Cladophialophora</taxon>
    </lineage>
</organism>
<sequence>MPHSEHPTPRGNTPNPDADISTFWWNVNQPRQKWTFECPAYLLGQSEKNIGILMKRDDDFKRFSWEKCEELVKTNNIHHFQRSSSQLRGYLQYVHHLKKTYGSVLTYIQRERLHWDTVTPSADAPFRDASDYRILYNDWPYFVEEGIKHLVVWTKFLIDEDPETGEVLPEANQQIENFIRATFCEGPDDKRVLRERIVWFKNWKSLKSVHALAKSAGAAELMMRLQGRTGALLTLELPQSISTFCCITHLNHFSKL</sequence>
<dbReference type="PANTHER" id="PTHR35020:SF4">
    <property type="entry name" value="N-ACETYLGLUCOSAMINE-INDUCED PROTEIN 1"/>
    <property type="match status" value="1"/>
</dbReference>
<dbReference type="Pfam" id="PF12239">
    <property type="entry name" value="DUF3605"/>
    <property type="match status" value="1"/>
</dbReference>
<dbReference type="GO" id="GO:0005737">
    <property type="term" value="C:cytoplasm"/>
    <property type="evidence" value="ECO:0007669"/>
    <property type="project" value="TreeGrafter"/>
</dbReference>
<dbReference type="eggNOG" id="ENOG502S263">
    <property type="taxonomic scope" value="Eukaryota"/>
</dbReference>
<name>A0A1C1CMV7_9EURO</name>
<proteinExistence type="predicted"/>
<dbReference type="PANTHER" id="PTHR35020">
    <property type="entry name" value="N-ACETYLGLUCOSAMINE-INDUCED PROTEIN 1"/>
    <property type="match status" value="1"/>
</dbReference>
<dbReference type="AlphaFoldDB" id="A0A1C1CMV7"/>
<dbReference type="Proteomes" id="UP000094526">
    <property type="component" value="Unassembled WGS sequence"/>
</dbReference>
<gene>
    <name evidence="1" type="ORF">CLCR_07536</name>
</gene>
<dbReference type="GO" id="GO:0006044">
    <property type="term" value="P:N-acetylglucosamine metabolic process"/>
    <property type="evidence" value="ECO:0007669"/>
    <property type="project" value="TreeGrafter"/>
</dbReference>
<evidence type="ECO:0000313" key="2">
    <source>
        <dbReference type="Proteomes" id="UP000094526"/>
    </source>
</evidence>
<dbReference type="STRING" id="86049.A0A1C1CMV7"/>
<evidence type="ECO:0000313" key="1">
    <source>
        <dbReference type="EMBL" id="OCT49858.1"/>
    </source>
</evidence>
<comment type="caution">
    <text evidence="1">The sequence shown here is derived from an EMBL/GenBank/DDBJ whole genome shotgun (WGS) entry which is preliminary data.</text>
</comment>
<protein>
    <submittedName>
        <fullName evidence="1">Uncharacterized protein</fullName>
    </submittedName>
</protein>
<keyword evidence="2" id="KW-1185">Reference proteome</keyword>
<dbReference type="VEuPathDB" id="FungiDB:G647_08779"/>